<dbReference type="InterPro" id="IPR049012">
    <property type="entry name" value="Mutator_transp_dom"/>
</dbReference>
<evidence type="ECO:0000313" key="3">
    <source>
        <dbReference type="EMBL" id="GFX96644.1"/>
    </source>
</evidence>
<feature type="compositionally biased region" description="Polar residues" evidence="1">
    <location>
        <begin position="192"/>
        <end position="216"/>
    </location>
</feature>
<keyword evidence="4" id="KW-1185">Reference proteome</keyword>
<feature type="region of interest" description="Disordered" evidence="1">
    <location>
        <begin position="171"/>
        <end position="216"/>
    </location>
</feature>
<organism evidence="3 4">
    <name type="scientific">Trichonephila clavipes</name>
    <name type="common">Golden silk orbweaver</name>
    <name type="synonym">Nephila clavipes</name>
    <dbReference type="NCBI Taxonomy" id="2585209"/>
    <lineage>
        <taxon>Eukaryota</taxon>
        <taxon>Metazoa</taxon>
        <taxon>Ecdysozoa</taxon>
        <taxon>Arthropoda</taxon>
        <taxon>Chelicerata</taxon>
        <taxon>Arachnida</taxon>
        <taxon>Araneae</taxon>
        <taxon>Araneomorphae</taxon>
        <taxon>Entelegynae</taxon>
        <taxon>Araneoidea</taxon>
        <taxon>Nephilidae</taxon>
        <taxon>Trichonephila</taxon>
    </lineage>
</organism>
<accession>A0A8X6V861</accession>
<reference evidence="3" key="1">
    <citation type="submission" date="2020-08" db="EMBL/GenBank/DDBJ databases">
        <title>Multicomponent nature underlies the extraordinary mechanical properties of spider dragline silk.</title>
        <authorList>
            <person name="Kono N."/>
            <person name="Nakamura H."/>
            <person name="Mori M."/>
            <person name="Yoshida Y."/>
            <person name="Ohtoshi R."/>
            <person name="Malay A.D."/>
            <person name="Moran D.A.P."/>
            <person name="Tomita M."/>
            <person name="Numata K."/>
            <person name="Arakawa K."/>
        </authorList>
    </citation>
    <scope>NUCLEOTIDE SEQUENCE</scope>
</reference>
<evidence type="ECO:0000256" key="1">
    <source>
        <dbReference type="SAM" id="MobiDB-lite"/>
    </source>
</evidence>
<evidence type="ECO:0000259" key="2">
    <source>
        <dbReference type="Pfam" id="PF20700"/>
    </source>
</evidence>
<sequence length="216" mass="24350">MEFVRAYRISERSNVRNVQYNEYYGDGDSEGYESVKNFYGINTVTKLECIGHVQKRNYYGIVIRSNVGNLQKMMSSVIAAFFHCVSEKNNSLHGQCPEGSESWCRYQRAKAAGSPLKEIEQGLPNKIINQIKPTYLKLCNETLLKKCLHVIRDLGILNIGKATEAISESALTPPNYHTTPMGRQSHYRPNEHQNGIFSGSGAQTRYSTTPTMSSQL</sequence>
<feature type="domain" description="Mutator-like transposase" evidence="2">
    <location>
        <begin position="5"/>
        <end position="56"/>
    </location>
</feature>
<dbReference type="EMBL" id="BMAU01021193">
    <property type="protein sequence ID" value="GFX96644.1"/>
    <property type="molecule type" value="Genomic_DNA"/>
</dbReference>
<comment type="caution">
    <text evidence="3">The sequence shown here is derived from an EMBL/GenBank/DDBJ whole genome shotgun (WGS) entry which is preliminary data.</text>
</comment>
<dbReference type="AlphaFoldDB" id="A0A8X6V861"/>
<protein>
    <submittedName>
        <fullName evidence="3">Uncharacterized protein LOC101238613, partial</fullName>
    </submittedName>
</protein>
<evidence type="ECO:0000313" key="4">
    <source>
        <dbReference type="Proteomes" id="UP000887159"/>
    </source>
</evidence>
<gene>
    <name evidence="3" type="ORF">TNCV_244311</name>
</gene>
<feature type="compositionally biased region" description="Polar residues" evidence="1">
    <location>
        <begin position="171"/>
        <end position="182"/>
    </location>
</feature>
<dbReference type="Pfam" id="PF20700">
    <property type="entry name" value="Mutator"/>
    <property type="match status" value="1"/>
</dbReference>
<dbReference type="Proteomes" id="UP000887159">
    <property type="component" value="Unassembled WGS sequence"/>
</dbReference>
<proteinExistence type="predicted"/>
<name>A0A8X6V861_TRICX</name>